<feature type="domain" description="ThuA-like" evidence="1">
    <location>
        <begin position="5"/>
        <end position="221"/>
    </location>
</feature>
<dbReference type="InterPro" id="IPR009381">
    <property type="entry name" value="Trehalose_catabolism_ThuA_prok"/>
</dbReference>
<dbReference type="PIRSF" id="PIRSF030013">
    <property type="entry name" value="ThuA"/>
    <property type="match status" value="1"/>
</dbReference>
<dbReference type="KEGG" id="pbas:SMSP2_01432"/>
<protein>
    <submittedName>
        <fullName evidence="2">Trehalose utilization protein</fullName>
    </submittedName>
</protein>
<dbReference type="Proteomes" id="UP000188181">
    <property type="component" value="Chromosome"/>
</dbReference>
<sequence>MTMINVTVWNEFRHERHSSAVRSVYPEGIHQAIAAYLASHPDMLLKAVTLSDPEQGLGEKVLNDTDVLLWWGHTAHDEVDDELVERVCSRVLAGMGLIVLHSAHFSKVFRKLMGTTCSLRWREEGERSRLWTVNPSHPICRGVPEQIVIENDEMYGEFFDIPAPDELVFVSWYQGGEVFRSGCTWQRGKGRIFYFAPGHETYPIYHTPEILKIIENAVRWARPESIGDVPDCIKQPPFEKI</sequence>
<dbReference type="STRING" id="1851148.SMSP2_01432"/>
<dbReference type="AlphaFoldDB" id="A0A1Q2MEU9"/>
<dbReference type="Gene3D" id="3.40.50.880">
    <property type="match status" value="1"/>
</dbReference>
<dbReference type="EMBL" id="CP019646">
    <property type="protein sequence ID" value="AQQ71068.1"/>
    <property type="molecule type" value="Genomic_DNA"/>
</dbReference>
<name>A0A1Q2MEU9_9BACT</name>
<dbReference type="SUPFAM" id="SSF52317">
    <property type="entry name" value="Class I glutamine amidotransferase-like"/>
    <property type="match status" value="1"/>
</dbReference>
<evidence type="ECO:0000313" key="3">
    <source>
        <dbReference type="Proteomes" id="UP000188181"/>
    </source>
</evidence>
<organism evidence="2 3">
    <name type="scientific">Limihaloglobus sulfuriphilus</name>
    <dbReference type="NCBI Taxonomy" id="1851148"/>
    <lineage>
        <taxon>Bacteria</taxon>
        <taxon>Pseudomonadati</taxon>
        <taxon>Planctomycetota</taxon>
        <taxon>Phycisphaerae</taxon>
        <taxon>Sedimentisphaerales</taxon>
        <taxon>Sedimentisphaeraceae</taxon>
        <taxon>Limihaloglobus</taxon>
    </lineage>
</organism>
<dbReference type="InterPro" id="IPR029010">
    <property type="entry name" value="ThuA-like"/>
</dbReference>
<reference evidence="3" key="1">
    <citation type="submission" date="2017-02" db="EMBL/GenBank/DDBJ databases">
        <title>Comparative genomics and description of representatives of a novel lineage of planctomycetes thriving in anoxic sediments.</title>
        <authorList>
            <person name="Spring S."/>
            <person name="Bunk B."/>
            <person name="Sproer C."/>
        </authorList>
    </citation>
    <scope>NUCLEOTIDE SEQUENCE [LARGE SCALE GENOMIC DNA]</scope>
    <source>
        <strain evidence="3">SM-Chi-D1</strain>
    </source>
</reference>
<gene>
    <name evidence="2" type="ORF">SMSP2_01432</name>
</gene>
<keyword evidence="3" id="KW-1185">Reference proteome</keyword>
<proteinExistence type="predicted"/>
<dbReference type="Pfam" id="PF06283">
    <property type="entry name" value="ThuA"/>
    <property type="match status" value="1"/>
</dbReference>
<dbReference type="InterPro" id="IPR029062">
    <property type="entry name" value="Class_I_gatase-like"/>
</dbReference>
<evidence type="ECO:0000313" key="2">
    <source>
        <dbReference type="EMBL" id="AQQ71068.1"/>
    </source>
</evidence>
<accession>A0A1Q2MEU9</accession>
<evidence type="ECO:0000259" key="1">
    <source>
        <dbReference type="Pfam" id="PF06283"/>
    </source>
</evidence>